<dbReference type="Proteomes" id="UP000244336">
    <property type="component" value="Chromosome 4"/>
</dbReference>
<reference evidence="2 3" key="1">
    <citation type="submission" date="2018-04" db="EMBL/GenBank/DDBJ databases">
        <title>WGS assembly of Panicum hallii var. hallii HAL2.</title>
        <authorList>
            <person name="Lovell J."/>
            <person name="Jenkins J."/>
            <person name="Lowry D."/>
            <person name="Mamidi S."/>
            <person name="Sreedasyam A."/>
            <person name="Weng X."/>
            <person name="Barry K."/>
            <person name="Bonette J."/>
            <person name="Campitelli B."/>
            <person name="Daum C."/>
            <person name="Gordon S."/>
            <person name="Gould B."/>
            <person name="Lipzen A."/>
            <person name="MacQueen A."/>
            <person name="Palacio-Mejia J."/>
            <person name="Plott C."/>
            <person name="Shakirov E."/>
            <person name="Shu S."/>
            <person name="Yoshinaga Y."/>
            <person name="Zane M."/>
            <person name="Rokhsar D."/>
            <person name="Grimwood J."/>
            <person name="Schmutz J."/>
            <person name="Juenger T."/>
        </authorList>
    </citation>
    <scope>NUCLEOTIDE SEQUENCE [LARGE SCALE GENOMIC DNA]</scope>
    <source>
        <strain evidence="3">cv. HAL2</strain>
    </source>
</reference>
<organism evidence="2 3">
    <name type="scientific">Panicum hallii var. hallii</name>
    <dbReference type="NCBI Taxonomy" id="1504633"/>
    <lineage>
        <taxon>Eukaryota</taxon>
        <taxon>Viridiplantae</taxon>
        <taxon>Streptophyta</taxon>
        <taxon>Embryophyta</taxon>
        <taxon>Tracheophyta</taxon>
        <taxon>Spermatophyta</taxon>
        <taxon>Magnoliopsida</taxon>
        <taxon>Liliopsida</taxon>
        <taxon>Poales</taxon>
        <taxon>Poaceae</taxon>
        <taxon>PACMAD clade</taxon>
        <taxon>Panicoideae</taxon>
        <taxon>Panicodae</taxon>
        <taxon>Paniceae</taxon>
        <taxon>Panicinae</taxon>
        <taxon>Panicum</taxon>
        <taxon>Panicum sect. Panicum</taxon>
    </lineage>
</organism>
<proteinExistence type="predicted"/>
<evidence type="ECO:0000313" key="3">
    <source>
        <dbReference type="Proteomes" id="UP000244336"/>
    </source>
</evidence>
<feature type="compositionally biased region" description="Basic residues" evidence="1">
    <location>
        <begin position="52"/>
        <end position="68"/>
    </location>
</feature>
<sequence length="110" mass="11421">MADDTWALGLAAWEVTAIFAGPPGAACFSTADCAGASGSSEGSGPCWARATPARRRRKPTSRSSTGRRRATDESASSPCESQELAGRPNGQGLAGRRQAAGRIRLLPNKF</sequence>
<dbReference type="Gramene" id="PUZ62349">
    <property type="protein sequence ID" value="PUZ62349"/>
    <property type="gene ID" value="GQ55_4G350000"/>
</dbReference>
<accession>A0A2T7E3E1</accession>
<name>A0A2T7E3E1_9POAL</name>
<gene>
    <name evidence="2" type="ORF">GQ55_4G350000</name>
</gene>
<feature type="compositionally biased region" description="Low complexity" evidence="1">
    <location>
        <begin position="90"/>
        <end position="110"/>
    </location>
</feature>
<dbReference type="AlphaFoldDB" id="A0A2T7E3E1"/>
<feature type="region of interest" description="Disordered" evidence="1">
    <location>
        <begin position="32"/>
        <end position="110"/>
    </location>
</feature>
<evidence type="ECO:0000313" key="2">
    <source>
        <dbReference type="EMBL" id="PUZ62349.1"/>
    </source>
</evidence>
<feature type="compositionally biased region" description="Low complexity" evidence="1">
    <location>
        <begin position="34"/>
        <end position="51"/>
    </location>
</feature>
<protein>
    <submittedName>
        <fullName evidence="2">Uncharacterized protein</fullName>
    </submittedName>
</protein>
<dbReference type="EMBL" id="CM009752">
    <property type="protein sequence ID" value="PUZ62349.1"/>
    <property type="molecule type" value="Genomic_DNA"/>
</dbReference>
<keyword evidence="3" id="KW-1185">Reference proteome</keyword>
<evidence type="ECO:0000256" key="1">
    <source>
        <dbReference type="SAM" id="MobiDB-lite"/>
    </source>
</evidence>